<dbReference type="Gene3D" id="3.50.50.60">
    <property type="entry name" value="FAD/NAD(P)-binding domain"/>
    <property type="match status" value="1"/>
</dbReference>
<proteinExistence type="predicted"/>
<accession>A0ABS4F7R1</accession>
<sequence>MDRPIRFEGGSTKDMILTGGTTPWTFLHNKPIAKYPRLEDKIHCDVLVIGGGISGAAMAYVLTKQGVDTVLLEKGRVCGGSTSANAGLLQFANDRMLSELIQQFNEQQGKAFYRMCKDAVKRLSDIAGELSIDSSFTERNSLYYASTPEDAGKLRHEYDILKRCGFDVEYWDRQRIKAAFPFAKEAALYTRGDAEVNPYLLGHGMLKDASLQGLRIYEESEVLDCLYTDSSVVAHTQRGAVAAKQAVWAGGYAMQDWKPDRQVVLTNTYAIMTEPVSDLSSWHDQALLWESGNPYLYFRTTPDHRIMAGGLDEPPPPSGRPYQFMKERSDRLLKEIGRMFPELEGVRMACAWAGIFASTKDGMPLIGRHPEYPNSYFMEVYGGNGTVFSMIAAELLAEAIAGREPEALAWLSLTRPVEIKNE</sequence>
<reference evidence="2 3" key="1">
    <citation type="submission" date="2021-03" db="EMBL/GenBank/DDBJ databases">
        <title>Genomic Encyclopedia of Type Strains, Phase IV (KMG-IV): sequencing the most valuable type-strain genomes for metagenomic binning, comparative biology and taxonomic classification.</title>
        <authorList>
            <person name="Goeker M."/>
        </authorList>
    </citation>
    <scope>NUCLEOTIDE SEQUENCE [LARGE SCALE GENOMIC DNA]</scope>
    <source>
        <strain evidence="2 3">DSM 15596</strain>
    </source>
</reference>
<dbReference type="Proteomes" id="UP000706926">
    <property type="component" value="Unassembled WGS sequence"/>
</dbReference>
<organism evidence="2 3">
    <name type="scientific">Paenibacillus lactis</name>
    <dbReference type="NCBI Taxonomy" id="228574"/>
    <lineage>
        <taxon>Bacteria</taxon>
        <taxon>Bacillati</taxon>
        <taxon>Bacillota</taxon>
        <taxon>Bacilli</taxon>
        <taxon>Bacillales</taxon>
        <taxon>Paenibacillaceae</taxon>
        <taxon>Paenibacillus</taxon>
    </lineage>
</organism>
<dbReference type="InterPro" id="IPR006076">
    <property type="entry name" value="FAD-dep_OxRdtase"/>
</dbReference>
<dbReference type="PANTHER" id="PTHR13847:SF201">
    <property type="entry name" value="PUTATIBE OXIDOREDUCTASE"/>
    <property type="match status" value="1"/>
</dbReference>
<dbReference type="GeneID" id="95403397"/>
<dbReference type="RefSeq" id="WP_245255878.1">
    <property type="nucleotide sequence ID" value="NZ_CP139098.1"/>
</dbReference>
<evidence type="ECO:0000313" key="2">
    <source>
        <dbReference type="EMBL" id="MBP1892290.1"/>
    </source>
</evidence>
<dbReference type="Gene3D" id="3.30.9.10">
    <property type="entry name" value="D-Amino Acid Oxidase, subunit A, domain 2"/>
    <property type="match status" value="1"/>
</dbReference>
<dbReference type="SUPFAM" id="SSF51905">
    <property type="entry name" value="FAD/NAD(P)-binding domain"/>
    <property type="match status" value="1"/>
</dbReference>
<feature type="domain" description="FAD dependent oxidoreductase" evidence="1">
    <location>
        <begin position="45"/>
        <end position="398"/>
    </location>
</feature>
<protein>
    <submittedName>
        <fullName evidence="2">Glycine/D-amino acid oxidase-like deaminating enzyme</fullName>
    </submittedName>
</protein>
<dbReference type="Pfam" id="PF01266">
    <property type="entry name" value="DAO"/>
    <property type="match status" value="1"/>
</dbReference>
<evidence type="ECO:0000259" key="1">
    <source>
        <dbReference type="Pfam" id="PF01266"/>
    </source>
</evidence>
<keyword evidence="3" id="KW-1185">Reference proteome</keyword>
<evidence type="ECO:0000313" key="3">
    <source>
        <dbReference type="Proteomes" id="UP000706926"/>
    </source>
</evidence>
<dbReference type="InterPro" id="IPR036188">
    <property type="entry name" value="FAD/NAD-bd_sf"/>
</dbReference>
<comment type="caution">
    <text evidence="2">The sequence shown here is derived from an EMBL/GenBank/DDBJ whole genome shotgun (WGS) entry which is preliminary data.</text>
</comment>
<name>A0ABS4F7R1_9BACL</name>
<dbReference type="PANTHER" id="PTHR13847">
    <property type="entry name" value="SARCOSINE DEHYDROGENASE-RELATED"/>
    <property type="match status" value="1"/>
</dbReference>
<gene>
    <name evidence="2" type="ORF">J2Z18_001366</name>
</gene>
<dbReference type="EMBL" id="JAGGKI010000003">
    <property type="protein sequence ID" value="MBP1892290.1"/>
    <property type="molecule type" value="Genomic_DNA"/>
</dbReference>